<dbReference type="Proteomes" id="UP000070700">
    <property type="component" value="Unassembled WGS sequence"/>
</dbReference>
<evidence type="ECO:0000313" key="4">
    <source>
        <dbReference type="Proteomes" id="UP000070700"/>
    </source>
</evidence>
<proteinExistence type="predicted"/>
<dbReference type="PANTHER" id="PTHR10622">
    <property type="entry name" value="HET DOMAIN-CONTAINING PROTEIN"/>
    <property type="match status" value="1"/>
</dbReference>
<evidence type="ECO:0000259" key="1">
    <source>
        <dbReference type="Pfam" id="PF06985"/>
    </source>
</evidence>
<dbReference type="InterPro" id="IPR058525">
    <property type="entry name" value="DUF8212"/>
</dbReference>
<dbReference type="AlphaFoldDB" id="A0A194WW66"/>
<evidence type="ECO:0000313" key="3">
    <source>
        <dbReference type="EMBL" id="KUJ12213.1"/>
    </source>
</evidence>
<keyword evidence="4" id="KW-1185">Reference proteome</keyword>
<sequence>MHRRRKATKKISKCCDIALSDGFEYVWVDTSCIDKTSSAELSEAINSMYRWCQHSHVCYAILSDVPSDEDPELEEGWTLQELIAPATLIFYGREWKEIGTKSNLIDIIVQVSRVHKKVLSGEKELRHCSIAQKMSWASARRTTRLEDIAYCLMGIFDVNMPLLYGEDSKAFFRLQEQILNASLDDSILAWTSHLPAIEKYDSNQEPGKKSQRRSDTCMSIAHHPTSKSLFGTTQRVSYGRGA</sequence>
<reference evidence="3 4" key="1">
    <citation type="submission" date="2015-10" db="EMBL/GenBank/DDBJ databases">
        <title>Full genome of DAOMC 229536 Phialocephala scopiformis, a fungal endophyte of spruce producing the potent anti-insectan compound rugulosin.</title>
        <authorList>
            <consortium name="DOE Joint Genome Institute"/>
            <person name="Walker A.K."/>
            <person name="Frasz S.L."/>
            <person name="Seifert K.A."/>
            <person name="Miller J.D."/>
            <person name="Mondo S.J."/>
            <person name="Labutti K."/>
            <person name="Lipzen A."/>
            <person name="Dockter R."/>
            <person name="Kennedy M."/>
            <person name="Grigoriev I.V."/>
            <person name="Spatafora J.W."/>
        </authorList>
    </citation>
    <scope>NUCLEOTIDE SEQUENCE [LARGE SCALE GENOMIC DNA]</scope>
    <source>
        <strain evidence="3 4">CBS 120377</strain>
    </source>
</reference>
<feature type="domain" description="Heterokaryon incompatibility" evidence="1">
    <location>
        <begin position="5"/>
        <end position="77"/>
    </location>
</feature>
<dbReference type="PANTHER" id="PTHR10622:SF10">
    <property type="entry name" value="HET DOMAIN-CONTAINING PROTEIN"/>
    <property type="match status" value="1"/>
</dbReference>
<dbReference type="OrthoDB" id="674604at2759"/>
<dbReference type="InterPro" id="IPR010730">
    <property type="entry name" value="HET"/>
</dbReference>
<dbReference type="Pfam" id="PF06985">
    <property type="entry name" value="HET"/>
    <property type="match status" value="1"/>
</dbReference>
<dbReference type="GeneID" id="28826830"/>
<protein>
    <submittedName>
        <fullName evidence="3">Uncharacterized protein</fullName>
    </submittedName>
</protein>
<dbReference type="InParanoid" id="A0A194WW66"/>
<name>A0A194WW66_MOLSC</name>
<gene>
    <name evidence="3" type="ORF">LY89DRAFT_700119</name>
</gene>
<evidence type="ECO:0000259" key="2">
    <source>
        <dbReference type="Pfam" id="PF26640"/>
    </source>
</evidence>
<dbReference type="EMBL" id="KQ947425">
    <property type="protein sequence ID" value="KUJ12213.1"/>
    <property type="molecule type" value="Genomic_DNA"/>
</dbReference>
<feature type="domain" description="DUF8212" evidence="2">
    <location>
        <begin position="169"/>
        <end position="231"/>
    </location>
</feature>
<accession>A0A194WW66</accession>
<dbReference type="KEGG" id="psco:LY89DRAFT_700119"/>
<dbReference type="RefSeq" id="XP_018066568.1">
    <property type="nucleotide sequence ID" value="XM_018217104.1"/>
</dbReference>
<dbReference type="Pfam" id="PF26640">
    <property type="entry name" value="DUF8212"/>
    <property type="match status" value="1"/>
</dbReference>
<organism evidence="3 4">
    <name type="scientific">Mollisia scopiformis</name>
    <name type="common">Conifer needle endophyte fungus</name>
    <name type="synonym">Phialocephala scopiformis</name>
    <dbReference type="NCBI Taxonomy" id="149040"/>
    <lineage>
        <taxon>Eukaryota</taxon>
        <taxon>Fungi</taxon>
        <taxon>Dikarya</taxon>
        <taxon>Ascomycota</taxon>
        <taxon>Pezizomycotina</taxon>
        <taxon>Leotiomycetes</taxon>
        <taxon>Helotiales</taxon>
        <taxon>Mollisiaceae</taxon>
        <taxon>Mollisia</taxon>
    </lineage>
</organism>